<dbReference type="Proteomes" id="UP001595604">
    <property type="component" value="Unassembled WGS sequence"/>
</dbReference>
<accession>A0ABV7IJQ8</accession>
<keyword evidence="2" id="KW-0812">Transmembrane</keyword>
<dbReference type="SUPFAM" id="SSF74653">
    <property type="entry name" value="TolA/TonB C-terminal domain"/>
    <property type="match status" value="1"/>
</dbReference>
<feature type="region of interest" description="Disordered" evidence="1">
    <location>
        <begin position="124"/>
        <end position="163"/>
    </location>
</feature>
<feature type="transmembrane region" description="Helical" evidence="2">
    <location>
        <begin position="15"/>
        <end position="36"/>
    </location>
</feature>
<feature type="compositionally biased region" description="Low complexity" evidence="1">
    <location>
        <begin position="74"/>
        <end position="89"/>
    </location>
</feature>
<evidence type="ECO:0000313" key="4">
    <source>
        <dbReference type="EMBL" id="MFC3172924.1"/>
    </source>
</evidence>
<comment type="caution">
    <text evidence="4">The sequence shown here is derived from an EMBL/GenBank/DDBJ whole genome shotgun (WGS) entry which is preliminary data.</text>
</comment>
<dbReference type="Gene3D" id="3.30.1150.10">
    <property type="match status" value="1"/>
</dbReference>
<dbReference type="Pfam" id="PF03544">
    <property type="entry name" value="TonB_C"/>
    <property type="match status" value="1"/>
</dbReference>
<feature type="compositionally biased region" description="Pro residues" evidence="1">
    <location>
        <begin position="58"/>
        <end position="73"/>
    </location>
</feature>
<organism evidence="4 5">
    <name type="scientific">Novosphingobium bradum</name>
    <dbReference type="NCBI Taxonomy" id="1737444"/>
    <lineage>
        <taxon>Bacteria</taxon>
        <taxon>Pseudomonadati</taxon>
        <taxon>Pseudomonadota</taxon>
        <taxon>Alphaproteobacteria</taxon>
        <taxon>Sphingomonadales</taxon>
        <taxon>Sphingomonadaceae</taxon>
        <taxon>Novosphingobium</taxon>
    </lineage>
</organism>
<gene>
    <name evidence="4" type="ORF">ACFOD9_01525</name>
</gene>
<dbReference type="RefSeq" id="WP_379508320.1">
    <property type="nucleotide sequence ID" value="NZ_JBHRTQ010000002.1"/>
</dbReference>
<keyword evidence="2" id="KW-1133">Transmembrane helix</keyword>
<sequence>MTATARLRTDWRERLVSALLSAAILLGMGVMLVLGLRPDLRRALHPGDLVAVAFSEPTPTPKPSRKPPPPPPARTSAPRGEAAPAALRARATAVVAPPAPVVLAPPPVVAAPLANNGSAASNGAADLPGTGQGSGGFGNGLGGGGLGGNGLGRAPGPESRPRQIRGRLSQRDLPDGLLAPGAEASVGVRYTVLTDGTVGDCVVTRSSGIAALDPVPCRLIRERFRFRPARDGWGRPVNAQIVETHTWVEEPSDEQRARLRAGE</sequence>
<name>A0ABV7IJQ8_9SPHN</name>
<keyword evidence="5" id="KW-1185">Reference proteome</keyword>
<dbReference type="InterPro" id="IPR037682">
    <property type="entry name" value="TonB_C"/>
</dbReference>
<feature type="domain" description="TonB C-terminal" evidence="3">
    <location>
        <begin position="180"/>
        <end position="241"/>
    </location>
</feature>
<protein>
    <submittedName>
        <fullName evidence="4">Energy transducer TonB</fullName>
    </submittedName>
</protein>
<evidence type="ECO:0000313" key="5">
    <source>
        <dbReference type="Proteomes" id="UP001595604"/>
    </source>
</evidence>
<evidence type="ECO:0000259" key="3">
    <source>
        <dbReference type="Pfam" id="PF03544"/>
    </source>
</evidence>
<dbReference type="EMBL" id="JBHRTQ010000002">
    <property type="protein sequence ID" value="MFC3172924.1"/>
    <property type="molecule type" value="Genomic_DNA"/>
</dbReference>
<reference evidence="5" key="1">
    <citation type="journal article" date="2019" name="Int. J. Syst. Evol. Microbiol.">
        <title>The Global Catalogue of Microorganisms (GCM) 10K type strain sequencing project: providing services to taxonomists for standard genome sequencing and annotation.</title>
        <authorList>
            <consortium name="The Broad Institute Genomics Platform"/>
            <consortium name="The Broad Institute Genome Sequencing Center for Infectious Disease"/>
            <person name="Wu L."/>
            <person name="Ma J."/>
        </authorList>
    </citation>
    <scope>NUCLEOTIDE SEQUENCE [LARGE SCALE GENOMIC DNA]</scope>
    <source>
        <strain evidence="5">KCTC 42984</strain>
    </source>
</reference>
<keyword evidence="2" id="KW-0472">Membrane</keyword>
<evidence type="ECO:0000256" key="2">
    <source>
        <dbReference type="SAM" id="Phobius"/>
    </source>
</evidence>
<feature type="compositionally biased region" description="Gly residues" evidence="1">
    <location>
        <begin position="130"/>
        <end position="153"/>
    </location>
</feature>
<feature type="region of interest" description="Disordered" evidence="1">
    <location>
        <begin position="54"/>
        <end position="89"/>
    </location>
</feature>
<proteinExistence type="predicted"/>
<evidence type="ECO:0000256" key="1">
    <source>
        <dbReference type="SAM" id="MobiDB-lite"/>
    </source>
</evidence>